<keyword evidence="2" id="KW-1185">Reference proteome</keyword>
<accession>A0ABM4D066</accession>
<protein>
    <submittedName>
        <fullName evidence="3">Uncharacterized protein LOC136087924</fullName>
    </submittedName>
</protein>
<dbReference type="InterPro" id="IPR050863">
    <property type="entry name" value="CenT-Element_Derived"/>
</dbReference>
<evidence type="ECO:0000313" key="3">
    <source>
        <dbReference type="RefSeq" id="XP_065667625.1"/>
    </source>
</evidence>
<evidence type="ECO:0000313" key="2">
    <source>
        <dbReference type="Proteomes" id="UP001652625"/>
    </source>
</evidence>
<evidence type="ECO:0000259" key="1">
    <source>
        <dbReference type="Pfam" id="PF03184"/>
    </source>
</evidence>
<organism evidence="2 3">
    <name type="scientific">Hydra vulgaris</name>
    <name type="common">Hydra</name>
    <name type="synonym">Hydra attenuata</name>
    <dbReference type="NCBI Taxonomy" id="6087"/>
    <lineage>
        <taxon>Eukaryota</taxon>
        <taxon>Metazoa</taxon>
        <taxon>Cnidaria</taxon>
        <taxon>Hydrozoa</taxon>
        <taxon>Hydroidolina</taxon>
        <taxon>Anthoathecata</taxon>
        <taxon>Aplanulata</taxon>
        <taxon>Hydridae</taxon>
        <taxon>Hydra</taxon>
    </lineage>
</organism>
<dbReference type="InterPro" id="IPR004875">
    <property type="entry name" value="DDE_SF_endonuclease_dom"/>
</dbReference>
<reference evidence="3" key="1">
    <citation type="submission" date="2025-08" db="UniProtKB">
        <authorList>
            <consortium name="RefSeq"/>
        </authorList>
    </citation>
    <scope>IDENTIFICATION</scope>
</reference>
<sequence>MKRKAELSLRAPGATSFARATAFNRFTVSNFFRNLREVRKRHQFGPESIYNVDETGLTTVQKPVKVIASKGVKQVGSITSGERGTLVTACCAVNAIGNSIPTLFVFPRVKFRDLMIKDGPSGCVGFANPSGWMTSEIFVEWLKYFIKHSHCLKESKILLVLDNHESHISVAALDLARENGENYA</sequence>
<dbReference type="Proteomes" id="UP001652625">
    <property type="component" value="Chromosome 12"/>
</dbReference>
<gene>
    <name evidence="3" type="primary">LOC136087924</name>
</gene>
<dbReference type="PANTHER" id="PTHR19303">
    <property type="entry name" value="TRANSPOSON"/>
    <property type="match status" value="1"/>
</dbReference>
<dbReference type="PANTHER" id="PTHR19303:SF71">
    <property type="entry name" value="ZINC FINGER PHD-TYPE DOMAIN-CONTAINING PROTEIN"/>
    <property type="match status" value="1"/>
</dbReference>
<dbReference type="RefSeq" id="XP_065667625.1">
    <property type="nucleotide sequence ID" value="XM_065811553.1"/>
</dbReference>
<dbReference type="GeneID" id="136087924"/>
<proteinExistence type="predicted"/>
<dbReference type="Pfam" id="PF03184">
    <property type="entry name" value="DDE_1"/>
    <property type="match status" value="1"/>
</dbReference>
<feature type="domain" description="DDE-1" evidence="1">
    <location>
        <begin position="86"/>
        <end position="170"/>
    </location>
</feature>
<name>A0ABM4D066_HYDVU</name>